<keyword evidence="3" id="KW-1185">Reference proteome</keyword>
<dbReference type="CDD" id="cd04793">
    <property type="entry name" value="LanC"/>
    <property type="match status" value="1"/>
</dbReference>
<evidence type="ECO:0000256" key="1">
    <source>
        <dbReference type="PIRSR" id="PIRSR607822-1"/>
    </source>
</evidence>
<dbReference type="GO" id="GO:0005886">
    <property type="term" value="C:plasma membrane"/>
    <property type="evidence" value="ECO:0007669"/>
    <property type="project" value="TreeGrafter"/>
</dbReference>
<dbReference type="AlphaFoldDB" id="A0A1T3MNC7"/>
<dbReference type="Gene3D" id="1.50.10.20">
    <property type="match status" value="1"/>
</dbReference>
<proteinExistence type="predicted"/>
<reference evidence="2 3" key="1">
    <citation type="submission" date="2016-06" db="EMBL/GenBank/DDBJ databases">
        <title>Revisiting the taxonomy of the Elizabethkingia Genus based on Whole-Genome Sequencing, Optical Mapping, and MALDI-TOF.</title>
        <authorList>
            <person name="Nicholson A.C."/>
        </authorList>
    </citation>
    <scope>NUCLEOTIDE SEQUENCE [LARGE SCALE GENOMIC DNA]</scope>
    <source>
        <strain evidence="2 3">G4070</strain>
    </source>
</reference>
<dbReference type="Proteomes" id="UP000190813">
    <property type="component" value="Unassembled WGS sequence"/>
</dbReference>
<dbReference type="PANTHER" id="PTHR12736:SF7">
    <property type="entry name" value="LANC-LIKE PROTEIN 3"/>
    <property type="match status" value="1"/>
</dbReference>
<dbReference type="SMART" id="SM01260">
    <property type="entry name" value="LANC_like"/>
    <property type="match status" value="1"/>
</dbReference>
<evidence type="ECO:0000313" key="2">
    <source>
        <dbReference type="EMBL" id="OPC65790.1"/>
    </source>
</evidence>
<evidence type="ECO:0008006" key="4">
    <source>
        <dbReference type="Google" id="ProtNLM"/>
    </source>
</evidence>
<dbReference type="GO" id="GO:0046872">
    <property type="term" value="F:metal ion binding"/>
    <property type="evidence" value="ECO:0007669"/>
    <property type="project" value="UniProtKB-KW"/>
</dbReference>
<organism evidence="2 3">
    <name type="scientific">Elizabethkingia occulta</name>
    <dbReference type="NCBI Taxonomy" id="1867263"/>
    <lineage>
        <taxon>Bacteria</taxon>
        <taxon>Pseudomonadati</taxon>
        <taxon>Bacteroidota</taxon>
        <taxon>Flavobacteriia</taxon>
        <taxon>Flavobacteriales</taxon>
        <taxon>Weeksellaceae</taxon>
        <taxon>Elizabethkingia</taxon>
    </lineage>
</organism>
<dbReference type="PANTHER" id="PTHR12736">
    <property type="entry name" value="LANC-LIKE PROTEIN"/>
    <property type="match status" value="1"/>
</dbReference>
<keyword evidence="1" id="KW-0862">Zinc</keyword>
<comment type="caution">
    <text evidence="2">The sequence shown here is derived from an EMBL/GenBank/DDBJ whole genome shotgun (WGS) entry which is preliminary data.</text>
</comment>
<dbReference type="GO" id="GO:0031179">
    <property type="term" value="P:peptide modification"/>
    <property type="evidence" value="ECO:0007669"/>
    <property type="project" value="InterPro"/>
</dbReference>
<evidence type="ECO:0000313" key="3">
    <source>
        <dbReference type="Proteomes" id="UP000190813"/>
    </source>
</evidence>
<protein>
    <recommendedName>
        <fullName evidence="4">Lantibiotic biosynthesis protein</fullName>
    </recommendedName>
</protein>
<dbReference type="PRINTS" id="PR01950">
    <property type="entry name" value="LANCSUPER"/>
</dbReference>
<keyword evidence="1" id="KW-0479">Metal-binding</keyword>
<dbReference type="PRINTS" id="PR01955">
    <property type="entry name" value="LANCFRANKIA"/>
</dbReference>
<dbReference type="SUPFAM" id="SSF158745">
    <property type="entry name" value="LanC-like"/>
    <property type="match status" value="1"/>
</dbReference>
<name>A0A1T3MNC7_9FLAO</name>
<dbReference type="InterPro" id="IPR033889">
    <property type="entry name" value="LanC"/>
</dbReference>
<accession>A0A1T3MNC7</accession>
<sequence>MIKDTDVETAQMAIIKLKEISSELLDERYLNEDNSIGILGGSSGIIMFLFHYAQYSDDIIYSEVGKEYVYQLFDKINAGSIGTTFCNGLAGTIWLLDYLVKNNFIEFDIDDNVAQLDEYLAVYMQKDIDSNNYDFLHGAIGYGMYFLERCKNTNNDKYKQEYLKYIYQLINFFEESSIEYNNTIYWECENNQEPKHINLGLAHGIPSIICFLAKVYNVNIEKERIKNLLEQSVSFILKYKTFENISSFPSKVSLNNIDYDNKEDISRMAWCYGDLGIAIALYHANQILNNEEVEREYIELLHKSLKRKDKSISMVEDISVCHGSFGLALIFKKFYDRTKIDSLKEAYIYWLNDGLSKSVYTDGIAGFKAHRGDNKYERETDILGGVSGIGMVLMSILTENSLDWDECLLLS</sequence>
<dbReference type="EMBL" id="MAHX01000013">
    <property type="protein sequence ID" value="OPC65790.1"/>
    <property type="molecule type" value="Genomic_DNA"/>
</dbReference>
<dbReference type="RefSeq" id="WP_078771412.1">
    <property type="nucleotide sequence ID" value="NZ_JBKJBK010000005.1"/>
</dbReference>
<dbReference type="InterPro" id="IPR007822">
    <property type="entry name" value="LANC-like"/>
</dbReference>
<dbReference type="Pfam" id="PF05147">
    <property type="entry name" value="LANC_like"/>
    <property type="match status" value="1"/>
</dbReference>
<feature type="binding site" evidence="1">
    <location>
        <position position="271"/>
    </location>
    <ligand>
        <name>Zn(2+)</name>
        <dbReference type="ChEBI" id="CHEBI:29105"/>
    </ligand>
</feature>
<feature type="binding site" evidence="1">
    <location>
        <position position="321"/>
    </location>
    <ligand>
        <name>Zn(2+)</name>
        <dbReference type="ChEBI" id="CHEBI:29105"/>
    </ligand>
</feature>
<gene>
    <name evidence="2" type="ORF">BAZ10_00690</name>
</gene>
<feature type="binding site" evidence="1">
    <location>
        <position position="322"/>
    </location>
    <ligand>
        <name>Zn(2+)</name>
        <dbReference type="ChEBI" id="CHEBI:29105"/>
    </ligand>
</feature>